<evidence type="ECO:0000313" key="16">
    <source>
        <dbReference type="Proteomes" id="UP000253934"/>
    </source>
</evidence>
<evidence type="ECO:0000256" key="5">
    <source>
        <dbReference type="ARBA" id="ARBA00007383"/>
    </source>
</evidence>
<feature type="binding site" evidence="12">
    <location>
        <position position="203"/>
    </location>
    <ligand>
        <name>a divalent metal cation</name>
        <dbReference type="ChEBI" id="CHEBI:60240"/>
    </ligand>
</feature>
<dbReference type="SUPFAM" id="SSF53098">
    <property type="entry name" value="Ribonuclease H-like"/>
    <property type="match status" value="1"/>
</dbReference>
<dbReference type="GO" id="GO:0043137">
    <property type="term" value="P:DNA replication, removal of RNA primer"/>
    <property type="evidence" value="ECO:0007669"/>
    <property type="project" value="TreeGrafter"/>
</dbReference>
<evidence type="ECO:0000256" key="9">
    <source>
        <dbReference type="ARBA" id="ARBA00022759"/>
    </source>
</evidence>
<dbReference type="GO" id="GO:0032299">
    <property type="term" value="C:ribonuclease H2 complex"/>
    <property type="evidence" value="ECO:0007669"/>
    <property type="project" value="TreeGrafter"/>
</dbReference>
<comment type="function">
    <text evidence="3 13">Endonuclease that specifically degrades the RNA of RNA-DNA hybrids.</text>
</comment>
<dbReference type="EMBL" id="QOVW01000065">
    <property type="protein sequence ID" value="RDB36202.1"/>
    <property type="molecule type" value="Genomic_DNA"/>
</dbReference>
<comment type="caution">
    <text evidence="15">The sequence shown here is derived from an EMBL/GenBank/DDBJ whole genome shotgun (WGS) entry which is preliminary data.</text>
</comment>
<evidence type="ECO:0000259" key="14">
    <source>
        <dbReference type="PROSITE" id="PS51975"/>
    </source>
</evidence>
<keyword evidence="7 12" id="KW-0540">Nuclease</keyword>
<dbReference type="InterPro" id="IPR036397">
    <property type="entry name" value="RNaseH_sf"/>
</dbReference>
<evidence type="ECO:0000256" key="7">
    <source>
        <dbReference type="ARBA" id="ARBA00022722"/>
    </source>
</evidence>
<comment type="similarity">
    <text evidence="5 13">Belongs to the RNase HII family.</text>
</comment>
<dbReference type="Gene3D" id="3.30.420.10">
    <property type="entry name" value="Ribonuclease H-like superfamily/Ribonuclease H"/>
    <property type="match status" value="2"/>
</dbReference>
<dbReference type="InterPro" id="IPR022898">
    <property type="entry name" value="RNase_HII"/>
</dbReference>
<gene>
    <name evidence="15" type="ORF">DCC88_06375</name>
</gene>
<evidence type="ECO:0000256" key="11">
    <source>
        <dbReference type="ARBA" id="ARBA00023211"/>
    </source>
</evidence>
<organism evidence="15 16">
    <name type="scientific">Spirobacillus cienkowskii</name>
    <dbReference type="NCBI Taxonomy" id="495820"/>
    <lineage>
        <taxon>Bacteria</taxon>
        <taxon>Pseudomonadati</taxon>
        <taxon>Bdellovibrionota</taxon>
        <taxon>Oligoflexia</taxon>
        <taxon>Silvanigrellales</taxon>
        <taxon>Spirobacillus</taxon>
    </lineage>
</organism>
<reference evidence="15" key="1">
    <citation type="submission" date="2018-04" db="EMBL/GenBank/DDBJ databases">
        <title>Draft genome sequence of the Candidatus Spirobacillus cienkowskii, a pathogen of freshwater Daphnia species, reconstructed from hemolymph metagenomic reads.</title>
        <authorList>
            <person name="Bresciani L."/>
            <person name="Lemos L.N."/>
            <person name="Wale N."/>
            <person name="Lin J.Y."/>
            <person name="Fernandes G.R."/>
            <person name="Duffy M.A."/>
            <person name="Rodrigues J.M."/>
        </authorList>
    </citation>
    <scope>NUCLEOTIDE SEQUENCE [LARGE SCALE GENOMIC DNA]</scope>
    <source>
        <strain evidence="15">Binning01</strain>
    </source>
</reference>
<evidence type="ECO:0000256" key="13">
    <source>
        <dbReference type="RuleBase" id="RU003515"/>
    </source>
</evidence>
<evidence type="ECO:0000313" key="15">
    <source>
        <dbReference type="EMBL" id="RDB36202.1"/>
    </source>
</evidence>
<feature type="domain" description="RNase H type-2" evidence="14">
    <location>
        <begin position="28"/>
        <end position="297"/>
    </location>
</feature>
<keyword evidence="8 12" id="KW-0479">Metal-binding</keyword>
<protein>
    <recommendedName>
        <fullName evidence="13">Ribonuclease</fullName>
        <ecNumber evidence="13">3.1.26.4</ecNumber>
    </recommendedName>
</protein>
<dbReference type="Proteomes" id="UP000253934">
    <property type="component" value="Unassembled WGS sequence"/>
</dbReference>
<name>A0A369KRH7_9BACT</name>
<comment type="cofactor">
    <cofactor evidence="2">
        <name>Mg(2+)</name>
        <dbReference type="ChEBI" id="CHEBI:18420"/>
    </cofactor>
</comment>
<dbReference type="GO" id="GO:0003723">
    <property type="term" value="F:RNA binding"/>
    <property type="evidence" value="ECO:0007669"/>
    <property type="project" value="UniProtKB-UniRule"/>
</dbReference>
<dbReference type="InterPro" id="IPR001352">
    <property type="entry name" value="RNase_HII/HIII"/>
</dbReference>
<dbReference type="GO" id="GO:0004523">
    <property type="term" value="F:RNA-DNA hybrid ribonuclease activity"/>
    <property type="evidence" value="ECO:0007669"/>
    <property type="project" value="UniProtKB-UniRule"/>
</dbReference>
<dbReference type="GO" id="GO:0005737">
    <property type="term" value="C:cytoplasm"/>
    <property type="evidence" value="ECO:0007669"/>
    <property type="project" value="UniProtKB-SubCell"/>
</dbReference>
<keyword evidence="10 12" id="KW-0378">Hydrolase</keyword>
<comment type="cofactor">
    <cofactor evidence="12">
        <name>Mn(2+)</name>
        <dbReference type="ChEBI" id="CHEBI:29035"/>
    </cofactor>
    <cofactor evidence="12">
        <name>Mg(2+)</name>
        <dbReference type="ChEBI" id="CHEBI:18420"/>
    </cofactor>
    <text evidence="12">Manganese or magnesium. Binds 1 divalent metal ion per monomer in the absence of substrate. May bind a second metal ion after substrate binding.</text>
</comment>
<keyword evidence="9 12" id="KW-0255">Endonuclease</keyword>
<dbReference type="EC" id="3.1.26.4" evidence="13"/>
<evidence type="ECO:0000256" key="10">
    <source>
        <dbReference type="ARBA" id="ARBA00022801"/>
    </source>
</evidence>
<keyword evidence="16" id="KW-1185">Reference proteome</keyword>
<dbReference type="GO" id="GO:0006298">
    <property type="term" value="P:mismatch repair"/>
    <property type="evidence" value="ECO:0007669"/>
    <property type="project" value="TreeGrafter"/>
</dbReference>
<dbReference type="Pfam" id="PF01351">
    <property type="entry name" value="RNase_HII"/>
    <property type="match status" value="1"/>
</dbReference>
<keyword evidence="6" id="KW-0963">Cytoplasm</keyword>
<evidence type="ECO:0000256" key="8">
    <source>
        <dbReference type="ARBA" id="ARBA00022723"/>
    </source>
</evidence>
<dbReference type="InterPro" id="IPR024567">
    <property type="entry name" value="RNase_HII/HIII_dom"/>
</dbReference>
<accession>A0A369KRH7</accession>
<evidence type="ECO:0000256" key="6">
    <source>
        <dbReference type="ARBA" id="ARBA00022490"/>
    </source>
</evidence>
<dbReference type="PANTHER" id="PTHR10954">
    <property type="entry name" value="RIBONUCLEASE H2 SUBUNIT A"/>
    <property type="match status" value="1"/>
</dbReference>
<sequence length="297" mass="33407">MSTSMQSYFPNEFFLLNLLSTHHHISKKIIIAIDEVGRGCVAGPVLCCASLWISATEVPFQTQQQQTWLPLIDDSKKLTEKKRNQCFAAILASYQSKPDTFSTSTTHFIPNNPSSLNSSQTQIHWNAAKFLELKQHSQFITEKEMMCVHFALGESSAEEVDSYNIWQAVQLAAARALNLLCQLFKNQSNLTLNFLNDAIILMDGKHFLNVPKDFINIPQITITQADSVFKSVGFSSVIAKVSRDNFMISQDKEYPLFGFSKHKGYGTAKHLSLIKDAGSCPLHRKSFLTNCQKTTLF</sequence>
<evidence type="ECO:0000256" key="3">
    <source>
        <dbReference type="ARBA" id="ARBA00004065"/>
    </source>
</evidence>
<comment type="subcellular location">
    <subcellularLocation>
        <location evidence="4">Cytoplasm</location>
    </subcellularLocation>
</comment>
<evidence type="ECO:0000256" key="2">
    <source>
        <dbReference type="ARBA" id="ARBA00001946"/>
    </source>
</evidence>
<keyword evidence="11" id="KW-0464">Manganese</keyword>
<dbReference type="InterPro" id="IPR012337">
    <property type="entry name" value="RNaseH-like_sf"/>
</dbReference>
<dbReference type="CDD" id="cd07182">
    <property type="entry name" value="RNase_HII_bacteria_HII_like"/>
    <property type="match status" value="1"/>
</dbReference>
<evidence type="ECO:0000256" key="12">
    <source>
        <dbReference type="PROSITE-ProRule" id="PRU01319"/>
    </source>
</evidence>
<feature type="binding site" evidence="12">
    <location>
        <position position="35"/>
    </location>
    <ligand>
        <name>a divalent metal cation</name>
        <dbReference type="ChEBI" id="CHEBI:60240"/>
    </ligand>
</feature>
<dbReference type="PROSITE" id="PS51975">
    <property type="entry name" value="RNASE_H_2"/>
    <property type="match status" value="1"/>
</dbReference>
<feature type="binding site" evidence="12">
    <location>
        <position position="34"/>
    </location>
    <ligand>
        <name>a divalent metal cation</name>
        <dbReference type="ChEBI" id="CHEBI:60240"/>
    </ligand>
</feature>
<dbReference type="AlphaFoldDB" id="A0A369KRH7"/>
<dbReference type="GO" id="GO:0046872">
    <property type="term" value="F:metal ion binding"/>
    <property type="evidence" value="ECO:0007669"/>
    <property type="project" value="UniProtKB-KW"/>
</dbReference>
<proteinExistence type="inferred from homology"/>
<evidence type="ECO:0000256" key="1">
    <source>
        <dbReference type="ARBA" id="ARBA00000077"/>
    </source>
</evidence>
<comment type="catalytic activity">
    <reaction evidence="1 12 13">
        <text>Endonucleolytic cleavage to 5'-phosphomonoester.</text>
        <dbReference type="EC" id="3.1.26.4"/>
    </reaction>
</comment>
<evidence type="ECO:0000256" key="4">
    <source>
        <dbReference type="ARBA" id="ARBA00004496"/>
    </source>
</evidence>
<dbReference type="PANTHER" id="PTHR10954:SF18">
    <property type="entry name" value="RIBONUCLEASE HII"/>
    <property type="match status" value="1"/>
</dbReference>